<dbReference type="SUPFAM" id="SSF51206">
    <property type="entry name" value="cAMP-binding domain-like"/>
    <property type="match status" value="1"/>
</dbReference>
<dbReference type="GO" id="GO:0003677">
    <property type="term" value="F:DNA binding"/>
    <property type="evidence" value="ECO:0007669"/>
    <property type="project" value="UniProtKB-KW"/>
</dbReference>
<keyword evidence="7" id="KW-1185">Reference proteome</keyword>
<dbReference type="InterPro" id="IPR012318">
    <property type="entry name" value="HTH_CRP"/>
</dbReference>
<dbReference type="Gene3D" id="1.10.10.10">
    <property type="entry name" value="Winged helix-like DNA-binding domain superfamily/Winged helix DNA-binding domain"/>
    <property type="match status" value="1"/>
</dbReference>
<dbReference type="AlphaFoldDB" id="A0A399D077"/>
<gene>
    <name evidence="6" type="ORF">D1164_15955</name>
</gene>
<feature type="domain" description="HTH crp-type" evidence="5">
    <location>
        <begin position="151"/>
        <end position="220"/>
    </location>
</feature>
<organism evidence="6 7">
    <name type="scientific">Mariniphaga sediminis</name>
    <dbReference type="NCBI Taxonomy" id="1628158"/>
    <lineage>
        <taxon>Bacteria</taxon>
        <taxon>Pseudomonadati</taxon>
        <taxon>Bacteroidota</taxon>
        <taxon>Bacteroidia</taxon>
        <taxon>Marinilabiliales</taxon>
        <taxon>Prolixibacteraceae</taxon>
        <taxon>Mariniphaga</taxon>
    </lineage>
</organism>
<dbReference type="SMART" id="SM00419">
    <property type="entry name" value="HTH_CRP"/>
    <property type="match status" value="1"/>
</dbReference>
<dbReference type="Gene3D" id="2.60.120.10">
    <property type="entry name" value="Jelly Rolls"/>
    <property type="match status" value="1"/>
</dbReference>
<dbReference type="InterPro" id="IPR036390">
    <property type="entry name" value="WH_DNA-bd_sf"/>
</dbReference>
<keyword evidence="2" id="KW-0238">DNA-binding</keyword>
<dbReference type="PANTHER" id="PTHR24567:SF26">
    <property type="entry name" value="REGULATORY PROTEIN YEIL"/>
    <property type="match status" value="1"/>
</dbReference>
<dbReference type="GO" id="GO:0003700">
    <property type="term" value="F:DNA-binding transcription factor activity"/>
    <property type="evidence" value="ECO:0007669"/>
    <property type="project" value="TreeGrafter"/>
</dbReference>
<feature type="domain" description="Cyclic nucleotide-binding" evidence="4">
    <location>
        <begin position="23"/>
        <end position="137"/>
    </location>
</feature>
<evidence type="ECO:0000313" key="6">
    <source>
        <dbReference type="EMBL" id="RIH64061.1"/>
    </source>
</evidence>
<dbReference type="SUPFAM" id="SSF46785">
    <property type="entry name" value="Winged helix' DNA-binding domain"/>
    <property type="match status" value="1"/>
</dbReference>
<proteinExistence type="predicted"/>
<evidence type="ECO:0000256" key="1">
    <source>
        <dbReference type="ARBA" id="ARBA00023015"/>
    </source>
</evidence>
<evidence type="ECO:0000259" key="5">
    <source>
        <dbReference type="PROSITE" id="PS51063"/>
    </source>
</evidence>
<reference evidence="6 7" key="1">
    <citation type="journal article" date="2015" name="Int. J. Syst. Evol. Microbiol.">
        <title>Mariniphaga sediminis sp. nov., isolated from coastal sediment.</title>
        <authorList>
            <person name="Wang F.Q."/>
            <person name="Shen Q.Y."/>
            <person name="Chen G.J."/>
            <person name="Du Z.J."/>
        </authorList>
    </citation>
    <scope>NUCLEOTIDE SEQUENCE [LARGE SCALE GENOMIC DNA]</scope>
    <source>
        <strain evidence="6 7">SY21</strain>
    </source>
</reference>
<dbReference type="PROSITE" id="PS50042">
    <property type="entry name" value="CNMP_BINDING_3"/>
    <property type="match status" value="1"/>
</dbReference>
<dbReference type="CDD" id="cd00038">
    <property type="entry name" value="CAP_ED"/>
    <property type="match status" value="1"/>
</dbReference>
<name>A0A399D077_9BACT</name>
<dbReference type="OrthoDB" id="1118445at2"/>
<dbReference type="SMART" id="SM00100">
    <property type="entry name" value="cNMP"/>
    <property type="match status" value="1"/>
</dbReference>
<keyword evidence="3" id="KW-0804">Transcription</keyword>
<evidence type="ECO:0000259" key="4">
    <source>
        <dbReference type="PROSITE" id="PS50042"/>
    </source>
</evidence>
<evidence type="ECO:0000256" key="3">
    <source>
        <dbReference type="ARBA" id="ARBA00023163"/>
    </source>
</evidence>
<comment type="caution">
    <text evidence="6">The sequence shown here is derived from an EMBL/GenBank/DDBJ whole genome shotgun (WGS) entry which is preliminary data.</text>
</comment>
<dbReference type="Pfam" id="PF13545">
    <property type="entry name" value="HTH_Crp_2"/>
    <property type="match status" value="1"/>
</dbReference>
<evidence type="ECO:0000256" key="2">
    <source>
        <dbReference type="ARBA" id="ARBA00023125"/>
    </source>
</evidence>
<evidence type="ECO:0000313" key="7">
    <source>
        <dbReference type="Proteomes" id="UP000266441"/>
    </source>
</evidence>
<dbReference type="GO" id="GO:0005829">
    <property type="term" value="C:cytosol"/>
    <property type="evidence" value="ECO:0007669"/>
    <property type="project" value="TreeGrafter"/>
</dbReference>
<dbReference type="Pfam" id="PF00027">
    <property type="entry name" value="cNMP_binding"/>
    <property type="match status" value="1"/>
</dbReference>
<protein>
    <submittedName>
        <fullName evidence="6">Crp/Fnr family transcriptional regulator</fullName>
    </submittedName>
</protein>
<dbReference type="PANTHER" id="PTHR24567">
    <property type="entry name" value="CRP FAMILY TRANSCRIPTIONAL REGULATORY PROTEIN"/>
    <property type="match status" value="1"/>
</dbReference>
<keyword evidence="1" id="KW-0805">Transcription regulation</keyword>
<dbReference type="InterPro" id="IPR050397">
    <property type="entry name" value="Env_Response_Regulators"/>
</dbReference>
<dbReference type="PROSITE" id="PS51063">
    <property type="entry name" value="HTH_CRP_2"/>
    <property type="match status" value="1"/>
</dbReference>
<dbReference type="EMBL" id="QWET01000013">
    <property type="protein sequence ID" value="RIH64061.1"/>
    <property type="molecule type" value="Genomic_DNA"/>
</dbReference>
<dbReference type="RefSeq" id="WP_119350893.1">
    <property type="nucleotide sequence ID" value="NZ_QWET01000013.1"/>
</dbReference>
<dbReference type="InterPro" id="IPR000595">
    <property type="entry name" value="cNMP-bd_dom"/>
</dbReference>
<dbReference type="InterPro" id="IPR014710">
    <property type="entry name" value="RmlC-like_jellyroll"/>
</dbReference>
<dbReference type="Proteomes" id="UP000266441">
    <property type="component" value="Unassembled WGS sequence"/>
</dbReference>
<sequence length="229" mass="26256">MNNEQSQKTGQPGAIEGLFQHLPEALAQLAQNKTRITYLKGETIFKQGAFAPYVLFVVRGLVKVYLQTGFEKQVNISLEKTGNFLAFSSIFGENIHTYSTQALKDSEICMIEKESLKEVLLENPQFALEVTSKNYRNERHLLEIIKNLSYKQMRGKLASSLLYLSQEDFLKENVFEFLTRQEIADFASVSTESAIKFLKEFEKEKIIRLKGKDILITDRKKLEIISKTS</sequence>
<dbReference type="InterPro" id="IPR018490">
    <property type="entry name" value="cNMP-bd_dom_sf"/>
</dbReference>
<accession>A0A399D077</accession>
<dbReference type="InterPro" id="IPR036388">
    <property type="entry name" value="WH-like_DNA-bd_sf"/>
</dbReference>